<name>A0ABQ6M674_9STRA</name>
<gene>
    <name evidence="1" type="ORF">TeGR_g3372</name>
</gene>
<organism evidence="1 2">
    <name type="scientific">Tetraparma gracilis</name>
    <dbReference type="NCBI Taxonomy" id="2962635"/>
    <lineage>
        <taxon>Eukaryota</taxon>
        <taxon>Sar</taxon>
        <taxon>Stramenopiles</taxon>
        <taxon>Ochrophyta</taxon>
        <taxon>Bolidophyceae</taxon>
        <taxon>Parmales</taxon>
        <taxon>Triparmaceae</taxon>
        <taxon>Tetraparma</taxon>
    </lineage>
</organism>
<dbReference type="EMBL" id="BRYB01001198">
    <property type="protein sequence ID" value="GMI20279.1"/>
    <property type="molecule type" value="Genomic_DNA"/>
</dbReference>
<protein>
    <submittedName>
        <fullName evidence="1">Uncharacterized protein</fullName>
    </submittedName>
</protein>
<dbReference type="Proteomes" id="UP001165060">
    <property type="component" value="Unassembled WGS sequence"/>
</dbReference>
<accession>A0ABQ6M674</accession>
<proteinExistence type="predicted"/>
<keyword evidence="2" id="KW-1185">Reference proteome</keyword>
<evidence type="ECO:0000313" key="2">
    <source>
        <dbReference type="Proteomes" id="UP001165060"/>
    </source>
</evidence>
<reference evidence="1 2" key="1">
    <citation type="journal article" date="2023" name="Commun. Biol.">
        <title>Genome analysis of Parmales, the sister group of diatoms, reveals the evolutionary specialization of diatoms from phago-mixotrophs to photoautotrophs.</title>
        <authorList>
            <person name="Ban H."/>
            <person name="Sato S."/>
            <person name="Yoshikawa S."/>
            <person name="Yamada K."/>
            <person name="Nakamura Y."/>
            <person name="Ichinomiya M."/>
            <person name="Sato N."/>
            <person name="Blanc-Mathieu R."/>
            <person name="Endo H."/>
            <person name="Kuwata A."/>
            <person name="Ogata H."/>
        </authorList>
    </citation>
    <scope>NUCLEOTIDE SEQUENCE [LARGE SCALE GENOMIC DNA]</scope>
</reference>
<sequence>MPSPAPAPAPAPQDLAALRSSIPSLPPAELAELHDRLNVALSEAADDVNREKETAVFLAQQHLGSKR</sequence>
<evidence type="ECO:0000313" key="1">
    <source>
        <dbReference type="EMBL" id="GMI20279.1"/>
    </source>
</evidence>
<comment type="caution">
    <text evidence="1">The sequence shown here is derived from an EMBL/GenBank/DDBJ whole genome shotgun (WGS) entry which is preliminary data.</text>
</comment>